<protein>
    <recommendedName>
        <fullName evidence="1">ESAT-6-like protein</fullName>
    </recommendedName>
</protein>
<dbReference type="SUPFAM" id="SSF140453">
    <property type="entry name" value="EsxAB dimer-like"/>
    <property type="match status" value="1"/>
</dbReference>
<dbReference type="EMBL" id="JARDXE010000002">
    <property type="protein sequence ID" value="MDE8644324.1"/>
    <property type="molecule type" value="Genomic_DNA"/>
</dbReference>
<reference evidence="3 4" key="1">
    <citation type="submission" date="2017-07" db="EMBL/GenBank/DDBJ databases">
        <title>Draft sequence of Rhodococcus enclensis 23b-28.</title>
        <authorList>
            <person name="Besaury L."/>
            <person name="Sancelme M."/>
            <person name="Amato P."/>
            <person name="Lallement A."/>
            <person name="Delort A.-M."/>
        </authorList>
    </citation>
    <scope>NUCLEOTIDE SEQUENCE [LARGE SCALE GENOMIC DNA]</scope>
    <source>
        <strain evidence="3 4">23b-28</strain>
    </source>
</reference>
<evidence type="ECO:0000313" key="3">
    <source>
        <dbReference type="EMBL" id="PCK27519.1"/>
    </source>
</evidence>
<reference evidence="2" key="2">
    <citation type="submission" date="2023-02" db="EMBL/GenBank/DDBJ databases">
        <title>A novel hydrolase synthesized by Rhodococcus erythropolis HQ is responsible for the detoxification of Zearalenone.</title>
        <authorList>
            <person name="Hu J."/>
            <person name="Xu J."/>
        </authorList>
    </citation>
    <scope>NUCLEOTIDE SEQUENCE</scope>
    <source>
        <strain evidence="2">HQ</strain>
    </source>
</reference>
<gene>
    <name evidence="3" type="ORF">CHR55_08255</name>
    <name evidence="2" type="ORF">PXH69_05140</name>
</gene>
<accession>A0A069JNK0</accession>
<dbReference type="GeneID" id="57487969"/>
<organism evidence="3 4">
    <name type="scientific">Rhodococcus qingshengii</name>
    <dbReference type="NCBI Taxonomy" id="334542"/>
    <lineage>
        <taxon>Bacteria</taxon>
        <taxon>Bacillati</taxon>
        <taxon>Actinomycetota</taxon>
        <taxon>Actinomycetes</taxon>
        <taxon>Mycobacteriales</taxon>
        <taxon>Nocardiaceae</taxon>
        <taxon>Rhodococcus</taxon>
        <taxon>Rhodococcus erythropolis group</taxon>
    </lineage>
</organism>
<dbReference type="EMBL" id="NOVD01000004">
    <property type="protein sequence ID" value="PCK27519.1"/>
    <property type="molecule type" value="Genomic_DNA"/>
</dbReference>
<sequence length="97" mass="10533">MSDRIKYDFGGLAMLSDQMKQQAKAINDKQGDIKVVVDKLQAGWEGAGSEAWNDAQRRWAQASEELNMVLAQIAGATASGSEKMQEADRIAANGFGR</sequence>
<dbReference type="Proteomes" id="UP001217325">
    <property type="component" value="Unassembled WGS sequence"/>
</dbReference>
<accession>A0A1C4B9E3</accession>
<dbReference type="NCBIfam" id="TIGR03930">
    <property type="entry name" value="WXG100_ESAT6"/>
    <property type="match status" value="1"/>
</dbReference>
<proteinExistence type="inferred from homology"/>
<dbReference type="Pfam" id="PF06013">
    <property type="entry name" value="WXG100"/>
    <property type="match status" value="1"/>
</dbReference>
<comment type="caution">
    <text evidence="3">The sequence shown here is derived from an EMBL/GenBank/DDBJ whole genome shotgun (WGS) entry which is preliminary data.</text>
</comment>
<evidence type="ECO:0000256" key="1">
    <source>
        <dbReference type="RuleBase" id="RU362001"/>
    </source>
</evidence>
<name>A0A069JNK0_RHOSG</name>
<dbReference type="InterPro" id="IPR010310">
    <property type="entry name" value="T7SS_ESAT-6-like"/>
</dbReference>
<dbReference type="Gene3D" id="1.10.287.1060">
    <property type="entry name" value="ESAT-6-like"/>
    <property type="match status" value="1"/>
</dbReference>
<comment type="similarity">
    <text evidence="1">Belongs to the WXG100 family.</text>
</comment>
<evidence type="ECO:0000313" key="4">
    <source>
        <dbReference type="Proteomes" id="UP000230886"/>
    </source>
</evidence>
<dbReference type="InterPro" id="IPR036689">
    <property type="entry name" value="ESAT-6-like_sf"/>
</dbReference>
<dbReference type="RefSeq" id="WP_003940975.1">
    <property type="nucleotide sequence ID" value="NZ_AP023172.1"/>
</dbReference>
<dbReference type="Proteomes" id="UP000230886">
    <property type="component" value="Unassembled WGS sequence"/>
</dbReference>
<evidence type="ECO:0000313" key="2">
    <source>
        <dbReference type="EMBL" id="MDE8644324.1"/>
    </source>
</evidence>
<dbReference type="AlphaFoldDB" id="A0A069JNK0"/>